<comment type="caution">
    <text evidence="1">The sequence shown here is derived from an EMBL/GenBank/DDBJ whole genome shotgun (WGS) entry which is preliminary data.</text>
</comment>
<sequence length="126" mass="13611">MLGKRVPAQVERRLEAAAALRADHRLGLVNEPHVLAQVGGVGVAAAAARALHAARTARAARCQQHHVRLRYAPPRPSARLPATTAPTRTNIPPALSSNRIFSSFVSPRHCCIAIQNTPEFILNSLY</sequence>
<reference evidence="1" key="1">
    <citation type="submission" date="2021-02" db="EMBL/GenBank/DDBJ databases">
        <authorList>
            <person name="Steward A R."/>
        </authorList>
    </citation>
    <scope>NUCLEOTIDE SEQUENCE</scope>
</reference>
<organism evidence="1 2">
    <name type="scientific">Pieris macdunnoughi</name>
    <dbReference type="NCBI Taxonomy" id="345717"/>
    <lineage>
        <taxon>Eukaryota</taxon>
        <taxon>Metazoa</taxon>
        <taxon>Ecdysozoa</taxon>
        <taxon>Arthropoda</taxon>
        <taxon>Hexapoda</taxon>
        <taxon>Insecta</taxon>
        <taxon>Pterygota</taxon>
        <taxon>Neoptera</taxon>
        <taxon>Endopterygota</taxon>
        <taxon>Lepidoptera</taxon>
        <taxon>Glossata</taxon>
        <taxon>Ditrysia</taxon>
        <taxon>Papilionoidea</taxon>
        <taxon>Pieridae</taxon>
        <taxon>Pierinae</taxon>
        <taxon>Pieris</taxon>
    </lineage>
</organism>
<gene>
    <name evidence="1" type="ORF">PMACD_LOCUS14503</name>
</gene>
<dbReference type="AlphaFoldDB" id="A0A821X9R1"/>
<evidence type="ECO:0000313" key="1">
    <source>
        <dbReference type="EMBL" id="CAF4938461.1"/>
    </source>
</evidence>
<keyword evidence="2" id="KW-1185">Reference proteome</keyword>
<accession>A0A821X9R1</accession>
<proteinExistence type="predicted"/>
<dbReference type="Proteomes" id="UP000663880">
    <property type="component" value="Unassembled WGS sequence"/>
</dbReference>
<evidence type="ECO:0000313" key="2">
    <source>
        <dbReference type="Proteomes" id="UP000663880"/>
    </source>
</evidence>
<name>A0A821X9R1_9NEOP</name>
<protein>
    <submittedName>
        <fullName evidence="1">Uncharacterized protein</fullName>
    </submittedName>
</protein>
<dbReference type="EMBL" id="CAJOBZ010000065">
    <property type="protein sequence ID" value="CAF4938461.1"/>
    <property type="molecule type" value="Genomic_DNA"/>
</dbReference>